<evidence type="ECO:0000313" key="4">
    <source>
        <dbReference type="Proteomes" id="UP000006727"/>
    </source>
</evidence>
<reference evidence="2 4" key="2">
    <citation type="journal article" date="2018" name="Plant J.">
        <title>The Physcomitrella patens chromosome-scale assembly reveals moss genome structure and evolution.</title>
        <authorList>
            <person name="Lang D."/>
            <person name="Ullrich K.K."/>
            <person name="Murat F."/>
            <person name="Fuchs J."/>
            <person name="Jenkins J."/>
            <person name="Haas F.B."/>
            <person name="Piednoel M."/>
            <person name="Gundlach H."/>
            <person name="Van Bel M."/>
            <person name="Meyberg R."/>
            <person name="Vives C."/>
            <person name="Morata J."/>
            <person name="Symeonidi A."/>
            <person name="Hiss M."/>
            <person name="Muchero W."/>
            <person name="Kamisugi Y."/>
            <person name="Saleh O."/>
            <person name="Blanc G."/>
            <person name="Decker E.L."/>
            <person name="van Gessel N."/>
            <person name="Grimwood J."/>
            <person name="Hayes R.D."/>
            <person name="Graham S.W."/>
            <person name="Gunter L.E."/>
            <person name="McDaniel S.F."/>
            <person name="Hoernstein S.N.W."/>
            <person name="Larsson A."/>
            <person name="Li F.W."/>
            <person name="Perroud P.F."/>
            <person name="Phillips J."/>
            <person name="Ranjan P."/>
            <person name="Rokshar D.S."/>
            <person name="Rothfels C.J."/>
            <person name="Schneider L."/>
            <person name="Shu S."/>
            <person name="Stevenson D.W."/>
            <person name="Thummler F."/>
            <person name="Tillich M."/>
            <person name="Villarreal Aguilar J.C."/>
            <person name="Widiez T."/>
            <person name="Wong G.K."/>
            <person name="Wymore A."/>
            <person name="Zhang Y."/>
            <person name="Zimmer A.D."/>
            <person name="Quatrano R.S."/>
            <person name="Mayer K.F.X."/>
            <person name="Goodstein D."/>
            <person name="Casacuberta J.M."/>
            <person name="Vandepoele K."/>
            <person name="Reski R."/>
            <person name="Cuming A.C."/>
            <person name="Tuskan G.A."/>
            <person name="Maumus F."/>
            <person name="Salse J."/>
            <person name="Schmutz J."/>
            <person name="Rensing S.A."/>
        </authorList>
    </citation>
    <scope>NUCLEOTIDE SEQUENCE [LARGE SCALE GENOMIC DNA]</scope>
    <source>
        <strain evidence="3 4">cv. Gransden 2004</strain>
    </source>
</reference>
<evidence type="ECO:0000259" key="1">
    <source>
        <dbReference type="Pfam" id="PF25597"/>
    </source>
</evidence>
<dbReference type="InterPro" id="IPR057670">
    <property type="entry name" value="SH3_retrovirus"/>
</dbReference>
<reference evidence="3" key="3">
    <citation type="submission" date="2020-12" db="UniProtKB">
        <authorList>
            <consortium name="EnsemblPlants"/>
        </authorList>
    </citation>
    <scope>IDENTIFICATION</scope>
</reference>
<protein>
    <recommendedName>
        <fullName evidence="1">Retroviral polymerase SH3-like domain-containing protein</fullName>
    </recommendedName>
</protein>
<feature type="domain" description="Retroviral polymerase SH3-like" evidence="1">
    <location>
        <begin position="83"/>
        <end position="144"/>
    </location>
</feature>
<evidence type="ECO:0000313" key="2">
    <source>
        <dbReference type="EMBL" id="PNR29273.1"/>
    </source>
</evidence>
<reference evidence="2 4" key="1">
    <citation type="journal article" date="2008" name="Science">
        <title>The Physcomitrella genome reveals evolutionary insights into the conquest of land by plants.</title>
        <authorList>
            <person name="Rensing S."/>
            <person name="Lang D."/>
            <person name="Zimmer A."/>
            <person name="Terry A."/>
            <person name="Salamov A."/>
            <person name="Shapiro H."/>
            <person name="Nishiyama T."/>
            <person name="Perroud P.-F."/>
            <person name="Lindquist E."/>
            <person name="Kamisugi Y."/>
            <person name="Tanahashi T."/>
            <person name="Sakakibara K."/>
            <person name="Fujita T."/>
            <person name="Oishi K."/>
            <person name="Shin-I T."/>
            <person name="Kuroki Y."/>
            <person name="Toyoda A."/>
            <person name="Suzuki Y."/>
            <person name="Hashimoto A."/>
            <person name="Yamaguchi K."/>
            <person name="Sugano A."/>
            <person name="Kohara Y."/>
            <person name="Fujiyama A."/>
            <person name="Anterola A."/>
            <person name="Aoki S."/>
            <person name="Ashton N."/>
            <person name="Barbazuk W.B."/>
            <person name="Barker E."/>
            <person name="Bennetzen J."/>
            <person name="Bezanilla M."/>
            <person name="Blankenship R."/>
            <person name="Cho S.H."/>
            <person name="Dutcher S."/>
            <person name="Estelle M."/>
            <person name="Fawcett J.A."/>
            <person name="Gundlach H."/>
            <person name="Hanada K."/>
            <person name="Heyl A."/>
            <person name="Hicks K.A."/>
            <person name="Hugh J."/>
            <person name="Lohr M."/>
            <person name="Mayer K."/>
            <person name="Melkozernov A."/>
            <person name="Murata T."/>
            <person name="Nelson D."/>
            <person name="Pils B."/>
            <person name="Prigge M."/>
            <person name="Reiss B."/>
            <person name="Renner T."/>
            <person name="Rombauts S."/>
            <person name="Rushton P."/>
            <person name="Sanderfoot A."/>
            <person name="Schween G."/>
            <person name="Shiu S.-H."/>
            <person name="Stueber K."/>
            <person name="Theodoulou F.L."/>
            <person name="Tu H."/>
            <person name="Van de Peer Y."/>
            <person name="Verrier P.J."/>
            <person name="Waters E."/>
            <person name="Wood A."/>
            <person name="Yang L."/>
            <person name="Cove D."/>
            <person name="Cuming A."/>
            <person name="Hasebe M."/>
            <person name="Lucas S."/>
            <person name="Mishler D.B."/>
            <person name="Reski R."/>
            <person name="Grigoriev I."/>
            <person name="Quatrano R.S."/>
            <person name="Boore J.L."/>
        </authorList>
    </citation>
    <scope>NUCLEOTIDE SEQUENCE [LARGE SCALE GENOMIC DNA]</scope>
    <source>
        <strain evidence="3 4">cv. Gransden 2004</strain>
    </source>
</reference>
<evidence type="ECO:0000313" key="3">
    <source>
        <dbReference type="EnsemblPlants" id="Pp3c23_12080V3.1"/>
    </source>
</evidence>
<organism evidence="2">
    <name type="scientific">Physcomitrium patens</name>
    <name type="common">Spreading-leaved earth moss</name>
    <name type="synonym">Physcomitrella patens</name>
    <dbReference type="NCBI Taxonomy" id="3218"/>
    <lineage>
        <taxon>Eukaryota</taxon>
        <taxon>Viridiplantae</taxon>
        <taxon>Streptophyta</taxon>
        <taxon>Embryophyta</taxon>
        <taxon>Bryophyta</taxon>
        <taxon>Bryophytina</taxon>
        <taxon>Bryopsida</taxon>
        <taxon>Funariidae</taxon>
        <taxon>Funariales</taxon>
        <taxon>Funariaceae</taxon>
        <taxon>Physcomitrium</taxon>
    </lineage>
</organism>
<sequence length="149" mass="17240">MSQKFKQLLNNLWIKMELIAPFKSHQNRVSKQKNYIFMEKTAAVLIVAQLNKVSSTKANNEVIPQKKLYGNKSCLDAIQIFGCTNYVHNKTYQTKIKSKAMVCKFVGYNKTSKIDRCFDPIKIKVILSQDIQFDKKNVWSNISSQIDKN</sequence>
<dbReference type="Gramene" id="Pp3c23_12080V3.1">
    <property type="protein sequence ID" value="Pp3c23_12080V3.1"/>
    <property type="gene ID" value="Pp3c23_12080"/>
</dbReference>
<dbReference type="EnsemblPlants" id="Pp3c23_12080V3.1">
    <property type="protein sequence ID" value="Pp3c23_12080V3.1"/>
    <property type="gene ID" value="Pp3c23_12080"/>
</dbReference>
<dbReference type="AlphaFoldDB" id="A0A2K1IJ27"/>
<name>A0A2K1IJ27_PHYPA</name>
<accession>A0A2K1IJ27</accession>
<proteinExistence type="predicted"/>
<dbReference type="InParanoid" id="A0A2K1IJ27"/>
<dbReference type="EMBL" id="ABEU02000023">
    <property type="protein sequence ID" value="PNR29273.1"/>
    <property type="molecule type" value="Genomic_DNA"/>
</dbReference>
<gene>
    <name evidence="2" type="ORF">PHYPA_027965</name>
</gene>
<dbReference type="Proteomes" id="UP000006727">
    <property type="component" value="Chromosome 23"/>
</dbReference>
<dbReference type="Pfam" id="PF25597">
    <property type="entry name" value="SH3_retrovirus"/>
    <property type="match status" value="1"/>
</dbReference>
<keyword evidence="4" id="KW-1185">Reference proteome</keyword>